<keyword evidence="2" id="KW-1185">Reference proteome</keyword>
<dbReference type="Proteomes" id="UP001631969">
    <property type="component" value="Unassembled WGS sequence"/>
</dbReference>
<sequence length="456" mass="48938">MQFFADRYQLSEPWSKAADGWLAAARDPKLGREVLLWRTVVLSDVEKEELLRRLGAAARYSHNRFMHILDVSVTGTEVYAVLAKKEGFRLSDRIHALGWNSRDILERLKELIPAIREAKRERLPDFAITADNLWLDHTGRLQIIQYWLAAPEKERDVYGFATLLYQLCTGGTEGPASMREFQQAISHRLDGLPGGTSQAAADWASSAFLPSCTLRQIEEGLERLLTPRQEKNVAAEQAGVGAAATHNRSRKKAEEPAKPAKEPVRQYTAPAAPTEDEEEEEVSPSSRLRPWLIFSGIVMLIGFLGVFGVWFVTRPPSAEAPAPTATTAPAAGSGGASASANGSPGKGTASSAKPPAGAASATPSASPRVSLSPSTASGANPSTAAGQSEQTTVPALTGKTLEEASQAALKAGMRYEYLLENGDAAQNTVLRQEPAAGTPAVKGDKVVFWVSKGKPQ</sequence>
<dbReference type="EMBL" id="JBJURJ010000001">
    <property type="protein sequence ID" value="MFM9326667.1"/>
    <property type="molecule type" value="Genomic_DNA"/>
</dbReference>
<proteinExistence type="predicted"/>
<name>A0ACC7NX79_9BACL</name>
<evidence type="ECO:0000313" key="1">
    <source>
        <dbReference type="EMBL" id="MFM9326667.1"/>
    </source>
</evidence>
<accession>A0ACC7NX79</accession>
<organism evidence="1 2">
    <name type="scientific">Paenibacillus mesotrionivorans</name>
    <dbReference type="NCBI Taxonomy" id="3160968"/>
    <lineage>
        <taxon>Bacteria</taxon>
        <taxon>Bacillati</taxon>
        <taxon>Bacillota</taxon>
        <taxon>Bacilli</taxon>
        <taxon>Bacillales</taxon>
        <taxon>Paenibacillaceae</taxon>
        <taxon>Paenibacillus</taxon>
    </lineage>
</organism>
<reference evidence="1" key="1">
    <citation type="submission" date="2024-12" db="EMBL/GenBank/DDBJ databases">
        <authorList>
            <person name="Wu N."/>
        </authorList>
    </citation>
    <scope>NUCLEOTIDE SEQUENCE</scope>
    <source>
        <strain evidence="1">P15</strain>
    </source>
</reference>
<gene>
    <name evidence="1" type="ORF">ACI1P1_00005</name>
</gene>
<evidence type="ECO:0000313" key="2">
    <source>
        <dbReference type="Proteomes" id="UP001631969"/>
    </source>
</evidence>
<comment type="caution">
    <text evidence="1">The sequence shown here is derived from an EMBL/GenBank/DDBJ whole genome shotgun (WGS) entry which is preliminary data.</text>
</comment>
<protein>
    <submittedName>
        <fullName evidence="1">PASTA domain-containing protein</fullName>
    </submittedName>
</protein>